<dbReference type="FunFam" id="3.30.830.10:FF:000015">
    <property type="entry name" value="Putative zinc metalloprotease"/>
    <property type="match status" value="1"/>
</dbReference>
<feature type="domain" description="Peptidase M16 C-terminal" evidence="3">
    <location>
        <begin position="199"/>
        <end position="380"/>
    </location>
</feature>
<accession>A0A9P4SHL0</accession>
<feature type="region of interest" description="Disordered" evidence="2">
    <location>
        <begin position="1012"/>
        <end position="1050"/>
    </location>
</feature>
<dbReference type="FunFam" id="3.30.830.10:FF:000036">
    <property type="entry name" value="Putative zinc metalloprotease"/>
    <property type="match status" value="1"/>
</dbReference>
<comment type="caution">
    <text evidence="4">The sequence shown here is derived from an EMBL/GenBank/DDBJ whole genome shotgun (WGS) entry which is preliminary data.</text>
</comment>
<dbReference type="InterPro" id="IPR011249">
    <property type="entry name" value="Metalloenz_LuxS/M16"/>
</dbReference>
<keyword evidence="5" id="KW-1185">Reference proteome</keyword>
<dbReference type="PANTHER" id="PTHR43016:SF16">
    <property type="entry name" value="METALLOPROTEASE, PUTATIVE (AFU_ORTHOLOGUE AFUA_4G07610)-RELATED"/>
    <property type="match status" value="1"/>
</dbReference>
<dbReference type="SUPFAM" id="SSF63411">
    <property type="entry name" value="LuxS/MPP-like metallohydrolase"/>
    <property type="match status" value="4"/>
</dbReference>
<sequence length="1050" mass="117904">MSAAKERKTIFKRIQNFKSEFALAEFTQYESERTGMRVAVVDRKGPKVLGYFTLATEIFDDSGAPHTLEHLCFMGSKSFKYKGVLDKLATRAYSETNAWTAVDNTTYTLNTAGWEGFAQILPIYLEHVLVPTLTDAGCYTEVHHIDGTGHDAGVVYSEMQGVQNTQEELMQLRARRLIYPEGDGFRYETGGMMEALRILTADRIRQFHRDMYQPKNLRVIVIGEVAHDHLLEVLDKFEDDILADVPSLDAPFKRPWVDSKPTPPIAETIIDTVEFPEEDETSGEICIGFLGPSCEDLLQDAAMEVLLTYLADSSVSVLENTIVEKEQLASSVWYLNETRPSMMIWFGLTSVAAEKLAHVERRFFEILKETASKPFDMNYMRECILRIKRQIKLAYESGNDIYAGPIIEDHCFGKRDGSDLFESMSTIKHYDMVQTWTDNQWREFLSYWLADAKHVSILGTPSKKLSRKLKEDEKARVKEQKERLGEEGLKRLAKKLEEARAENDKEIPREILEHLPIPNVESVHFHETTTARSGLAKAMGPLDNDIQKVIDEKGSDLPLFIHFEHIPSSFVQIKLVFSTGAIPLQLKPLLPIAVTNFFTTPIIRDGQRIEFEKVVTELEQDTIKYSIGSSGVGNSELGCIKFIVEPAKYQTAINWLRTMMFDSVFDEERLKTTIIKMLAEIPDEKRSGYRMCSSVDSMIHFAPSSTTRSSNTLVKALYLKRVNRLLSDSPTEVVGMFETVRKSLFHFSNFRVTVTANLQGLENPVSPWKFLIDGLDTSSPLLPLDSRRSVLSEKGLNPGGLAYIVPMPTIDSSYAQFTALGPDSLSHPKLPALMVALAYLESVEGPIWVAVRGTGLAYGANFSRSTDIGLVGFHIYRSPDAFKAYQEARRVISAFADGSTEFEKPALEGAISFIVVQFADAEPTMMDAANASFVNQVIKGIPKDWSMQILKRIKQVGVEEIRDALKEFVLPLFEPKSANLVVTCATIMEEGLKKSFEEAGFKPKVKSLTDFQDDYGLKAGEASGDEESEDDEDADEESEDASEEDGDADN</sequence>
<evidence type="ECO:0000259" key="3">
    <source>
        <dbReference type="Pfam" id="PF05193"/>
    </source>
</evidence>
<dbReference type="Pfam" id="PF05193">
    <property type="entry name" value="Peptidase_M16_C"/>
    <property type="match status" value="1"/>
</dbReference>
<evidence type="ECO:0000256" key="2">
    <source>
        <dbReference type="SAM" id="MobiDB-lite"/>
    </source>
</evidence>
<evidence type="ECO:0000313" key="5">
    <source>
        <dbReference type="Proteomes" id="UP000799429"/>
    </source>
</evidence>
<dbReference type="GO" id="GO:0008237">
    <property type="term" value="F:metallopeptidase activity"/>
    <property type="evidence" value="ECO:0007669"/>
    <property type="project" value="UniProtKB-KW"/>
</dbReference>
<feature type="compositionally biased region" description="Acidic residues" evidence="2">
    <location>
        <begin position="1023"/>
        <end position="1050"/>
    </location>
</feature>
<name>A0A9P4SHL0_9PEZI</name>
<protein>
    <submittedName>
        <fullName evidence="4">Zinc metalloprotease</fullName>
    </submittedName>
</protein>
<dbReference type="OrthoDB" id="4953at2759"/>
<evidence type="ECO:0000313" key="4">
    <source>
        <dbReference type="EMBL" id="KAF2842635.1"/>
    </source>
</evidence>
<dbReference type="InterPro" id="IPR007863">
    <property type="entry name" value="Peptidase_M16_C"/>
</dbReference>
<keyword evidence="1" id="KW-0175">Coiled coil</keyword>
<keyword evidence="4" id="KW-0645">Protease</keyword>
<proteinExistence type="predicted"/>
<feature type="coiled-coil region" evidence="1">
    <location>
        <begin position="462"/>
        <end position="506"/>
    </location>
</feature>
<evidence type="ECO:0000256" key="1">
    <source>
        <dbReference type="SAM" id="Coils"/>
    </source>
</evidence>
<dbReference type="PANTHER" id="PTHR43016">
    <property type="entry name" value="PRESEQUENCE PROTEASE"/>
    <property type="match status" value="1"/>
</dbReference>
<gene>
    <name evidence="4" type="ORF">M501DRAFT_925519</name>
</gene>
<keyword evidence="4" id="KW-0378">Hydrolase</keyword>
<dbReference type="Gene3D" id="3.30.830.10">
    <property type="entry name" value="Metalloenzyme, LuxS/M16 peptidase-like"/>
    <property type="match status" value="4"/>
</dbReference>
<dbReference type="EMBL" id="MU006089">
    <property type="protein sequence ID" value="KAF2842635.1"/>
    <property type="molecule type" value="Genomic_DNA"/>
</dbReference>
<keyword evidence="4" id="KW-0482">Metalloprotease</keyword>
<dbReference type="Proteomes" id="UP000799429">
    <property type="component" value="Unassembled WGS sequence"/>
</dbReference>
<dbReference type="FunFam" id="3.30.830.10:FF:000031">
    <property type="entry name" value="Putative zinc metalloprotease"/>
    <property type="match status" value="1"/>
</dbReference>
<organism evidence="4 5">
    <name type="scientific">Patellaria atrata CBS 101060</name>
    <dbReference type="NCBI Taxonomy" id="1346257"/>
    <lineage>
        <taxon>Eukaryota</taxon>
        <taxon>Fungi</taxon>
        <taxon>Dikarya</taxon>
        <taxon>Ascomycota</taxon>
        <taxon>Pezizomycotina</taxon>
        <taxon>Dothideomycetes</taxon>
        <taxon>Dothideomycetes incertae sedis</taxon>
        <taxon>Patellariales</taxon>
        <taxon>Patellariaceae</taxon>
        <taxon>Patellaria</taxon>
    </lineage>
</organism>
<reference evidence="4" key="1">
    <citation type="journal article" date="2020" name="Stud. Mycol.">
        <title>101 Dothideomycetes genomes: a test case for predicting lifestyles and emergence of pathogens.</title>
        <authorList>
            <person name="Haridas S."/>
            <person name="Albert R."/>
            <person name="Binder M."/>
            <person name="Bloem J."/>
            <person name="Labutti K."/>
            <person name="Salamov A."/>
            <person name="Andreopoulos B."/>
            <person name="Baker S."/>
            <person name="Barry K."/>
            <person name="Bills G."/>
            <person name="Bluhm B."/>
            <person name="Cannon C."/>
            <person name="Castanera R."/>
            <person name="Culley D."/>
            <person name="Daum C."/>
            <person name="Ezra D."/>
            <person name="Gonzalez J."/>
            <person name="Henrissat B."/>
            <person name="Kuo A."/>
            <person name="Liang C."/>
            <person name="Lipzen A."/>
            <person name="Lutzoni F."/>
            <person name="Magnuson J."/>
            <person name="Mondo S."/>
            <person name="Nolan M."/>
            <person name="Ohm R."/>
            <person name="Pangilinan J."/>
            <person name="Park H.-J."/>
            <person name="Ramirez L."/>
            <person name="Alfaro M."/>
            <person name="Sun H."/>
            <person name="Tritt A."/>
            <person name="Yoshinaga Y."/>
            <person name="Zwiers L.-H."/>
            <person name="Turgeon B."/>
            <person name="Goodwin S."/>
            <person name="Spatafora J."/>
            <person name="Crous P."/>
            <person name="Grigoriev I."/>
        </authorList>
    </citation>
    <scope>NUCLEOTIDE SEQUENCE</scope>
    <source>
        <strain evidence="4">CBS 101060</strain>
    </source>
</reference>
<dbReference type="AlphaFoldDB" id="A0A9P4SHL0"/>
<dbReference type="GO" id="GO:0046872">
    <property type="term" value="F:metal ion binding"/>
    <property type="evidence" value="ECO:0007669"/>
    <property type="project" value="InterPro"/>
</dbReference>